<evidence type="ECO:0000313" key="2">
    <source>
        <dbReference type="EMBL" id="BBZ31726.1"/>
    </source>
</evidence>
<keyword evidence="3" id="KW-1185">Reference proteome</keyword>
<dbReference type="EMBL" id="AP022612">
    <property type="protein sequence ID" value="BBZ31726.1"/>
    <property type="molecule type" value="Genomic_DNA"/>
</dbReference>
<feature type="transmembrane region" description="Helical" evidence="1">
    <location>
        <begin position="12"/>
        <end position="39"/>
    </location>
</feature>
<gene>
    <name evidence="2" type="ORF">MCNF_03310</name>
</gene>
<keyword evidence="1" id="KW-1133">Transmembrane helix</keyword>
<name>A0A7I7XR31_9MYCO</name>
<accession>A0A7I7XR31</accession>
<reference evidence="2" key="1">
    <citation type="journal article" date="2019" name="Emerg. Microbes Infect.">
        <title>Comprehensive subspecies identification of 175 nontuberculous mycobacteria species based on 7547 genomic profiles.</title>
        <authorList>
            <person name="Matsumoto Y."/>
            <person name="Kinjo T."/>
            <person name="Motooka D."/>
            <person name="Nabeya D."/>
            <person name="Jung N."/>
            <person name="Uechi K."/>
            <person name="Horii T."/>
            <person name="Iida T."/>
            <person name="Fujita J."/>
            <person name="Nakamura S."/>
        </authorList>
    </citation>
    <scope>NUCLEOTIDE SEQUENCE [LARGE SCALE GENOMIC DNA]</scope>
    <source>
        <strain evidence="2">JCM 13671</strain>
    </source>
</reference>
<evidence type="ECO:0000256" key="1">
    <source>
        <dbReference type="SAM" id="Phobius"/>
    </source>
</evidence>
<sequence length="49" mass="5561">MQGVRRMTAMTVAWVFGPFLALAYAVLVLRGATLLGRFWERRHPSGGRR</sequence>
<evidence type="ECO:0000313" key="3">
    <source>
        <dbReference type="Proteomes" id="UP000466931"/>
    </source>
</evidence>
<reference evidence="2" key="2">
    <citation type="submission" date="2020-02" db="EMBL/GenBank/DDBJ databases">
        <authorList>
            <person name="Matsumoto Y."/>
            <person name="Motooka D."/>
            <person name="Nakamura S."/>
        </authorList>
    </citation>
    <scope>NUCLEOTIDE SEQUENCE</scope>
    <source>
        <strain evidence="2">JCM 13671</strain>
    </source>
</reference>
<proteinExistence type="predicted"/>
<keyword evidence="1" id="KW-0472">Membrane</keyword>
<keyword evidence="1" id="KW-0812">Transmembrane</keyword>
<dbReference type="Proteomes" id="UP000466931">
    <property type="component" value="Chromosome"/>
</dbReference>
<protein>
    <submittedName>
        <fullName evidence="2">Uncharacterized protein</fullName>
    </submittedName>
</protein>
<dbReference type="AlphaFoldDB" id="A0A7I7XR31"/>
<organism evidence="2 3">
    <name type="scientific">Mycolicibacterium confluentis</name>
    <dbReference type="NCBI Taxonomy" id="28047"/>
    <lineage>
        <taxon>Bacteria</taxon>
        <taxon>Bacillati</taxon>
        <taxon>Actinomycetota</taxon>
        <taxon>Actinomycetes</taxon>
        <taxon>Mycobacteriales</taxon>
        <taxon>Mycobacteriaceae</taxon>
        <taxon>Mycolicibacterium</taxon>
    </lineage>
</organism>